<sequence length="71" mass="7858">MTSVHMIALDDLVNVKSFFTIIIFMGLPLTTPGQCSLKNHSFCDANVDVAKKLLIFEVVSFGFFLFSSLVV</sequence>
<name>A0A0R0FD78_SOYBN</name>
<evidence type="ECO:0000313" key="4">
    <source>
        <dbReference type="Proteomes" id="UP000008827"/>
    </source>
</evidence>
<dbReference type="InParanoid" id="A0A0R0FD78"/>
<proteinExistence type="predicted"/>
<dbReference type="AlphaFoldDB" id="A0A0R0FD78"/>
<protein>
    <submittedName>
        <fullName evidence="2 3">Uncharacterized protein</fullName>
    </submittedName>
</protein>
<evidence type="ECO:0000256" key="1">
    <source>
        <dbReference type="SAM" id="Phobius"/>
    </source>
</evidence>
<keyword evidence="1" id="KW-1133">Transmembrane helix</keyword>
<feature type="transmembrane region" description="Helical" evidence="1">
    <location>
        <begin position="53"/>
        <end position="70"/>
    </location>
</feature>
<feature type="transmembrane region" description="Helical" evidence="1">
    <location>
        <begin position="12"/>
        <end position="32"/>
    </location>
</feature>
<keyword evidence="1" id="KW-0812">Transmembrane</keyword>
<dbReference type="EnsemblPlants" id="KRG99939">
    <property type="protein sequence ID" value="KRG99939"/>
    <property type="gene ID" value="GLYMA_18G181000"/>
</dbReference>
<dbReference type="Proteomes" id="UP000008827">
    <property type="component" value="Chromosome 18"/>
</dbReference>
<keyword evidence="1" id="KW-0472">Membrane</keyword>
<dbReference type="PANTHER" id="PTHR33430">
    <property type="entry name" value="MATERNAL EFFECT EMBRYO ARREST PROTEIN"/>
    <property type="match status" value="1"/>
</dbReference>
<keyword evidence="4" id="KW-1185">Reference proteome</keyword>
<evidence type="ECO:0000313" key="3">
    <source>
        <dbReference type="EnsemblPlants" id="KRG99939"/>
    </source>
</evidence>
<dbReference type="OMA" id="FEQGCGR"/>
<gene>
    <name evidence="2" type="ORF">GLYMA_18G181000</name>
</gene>
<reference evidence="3" key="2">
    <citation type="submission" date="2018-02" db="UniProtKB">
        <authorList>
            <consortium name="EnsemblPlants"/>
        </authorList>
    </citation>
    <scope>IDENTIFICATION</scope>
    <source>
        <strain evidence="3">Williams 82</strain>
    </source>
</reference>
<dbReference type="EMBL" id="CM000851">
    <property type="protein sequence ID" value="KRG99939.1"/>
    <property type="molecule type" value="Genomic_DNA"/>
</dbReference>
<reference evidence="2" key="3">
    <citation type="submission" date="2018-07" db="EMBL/GenBank/DDBJ databases">
        <title>WGS assembly of Glycine max.</title>
        <authorList>
            <person name="Schmutz J."/>
            <person name="Cannon S."/>
            <person name="Schlueter J."/>
            <person name="Ma J."/>
            <person name="Mitros T."/>
            <person name="Nelson W."/>
            <person name="Hyten D."/>
            <person name="Song Q."/>
            <person name="Thelen J."/>
            <person name="Cheng J."/>
            <person name="Xu D."/>
            <person name="Hellsten U."/>
            <person name="May G."/>
            <person name="Yu Y."/>
            <person name="Sakurai T."/>
            <person name="Umezawa T."/>
            <person name="Bhattacharyya M."/>
            <person name="Sandhu D."/>
            <person name="Valliyodan B."/>
            <person name="Lindquist E."/>
            <person name="Peto M."/>
            <person name="Grant D."/>
            <person name="Shu S."/>
            <person name="Goodstein D."/>
            <person name="Barry K."/>
            <person name="Futrell-Griggs M."/>
            <person name="Abernathy B."/>
            <person name="Du J."/>
            <person name="Tian Z."/>
            <person name="Zhu L."/>
            <person name="Gill N."/>
            <person name="Joshi T."/>
            <person name="Libault M."/>
            <person name="Sethuraman A."/>
            <person name="Zhang X."/>
            <person name="Shinozaki K."/>
            <person name="Nguyen H."/>
            <person name="Wing R."/>
            <person name="Cregan P."/>
            <person name="Specht J."/>
            <person name="Grimwood J."/>
            <person name="Rokhsar D."/>
            <person name="Stacey G."/>
            <person name="Shoemaker R."/>
            <person name="Jackson S."/>
        </authorList>
    </citation>
    <scope>NUCLEOTIDE SEQUENCE</scope>
    <source>
        <tissue evidence="2">Callus</tissue>
    </source>
</reference>
<accession>A0A0R0FD78</accession>
<dbReference type="Gramene" id="KRG99939">
    <property type="protein sequence ID" value="KRG99939"/>
    <property type="gene ID" value="GLYMA_18G181000"/>
</dbReference>
<reference evidence="2 3" key="1">
    <citation type="journal article" date="2010" name="Nature">
        <title>Genome sequence of the palaeopolyploid soybean.</title>
        <authorList>
            <person name="Schmutz J."/>
            <person name="Cannon S.B."/>
            <person name="Schlueter J."/>
            <person name="Ma J."/>
            <person name="Mitros T."/>
            <person name="Nelson W."/>
            <person name="Hyten D.L."/>
            <person name="Song Q."/>
            <person name="Thelen J.J."/>
            <person name="Cheng J."/>
            <person name="Xu D."/>
            <person name="Hellsten U."/>
            <person name="May G.D."/>
            <person name="Yu Y."/>
            <person name="Sakurai T."/>
            <person name="Umezawa T."/>
            <person name="Bhattacharyya M.K."/>
            <person name="Sandhu D."/>
            <person name="Valliyodan B."/>
            <person name="Lindquist E."/>
            <person name="Peto M."/>
            <person name="Grant D."/>
            <person name="Shu S."/>
            <person name="Goodstein D."/>
            <person name="Barry K."/>
            <person name="Futrell-Griggs M."/>
            <person name="Abernathy B."/>
            <person name="Du J."/>
            <person name="Tian Z."/>
            <person name="Zhu L."/>
            <person name="Gill N."/>
            <person name="Joshi T."/>
            <person name="Libault M."/>
            <person name="Sethuraman A."/>
            <person name="Zhang X.-C."/>
            <person name="Shinozaki K."/>
            <person name="Nguyen H.T."/>
            <person name="Wing R.A."/>
            <person name="Cregan P."/>
            <person name="Specht J."/>
            <person name="Grimwood J."/>
            <person name="Rokhsar D."/>
            <person name="Stacey G."/>
            <person name="Shoemaker R.C."/>
            <person name="Jackson S.A."/>
        </authorList>
    </citation>
    <scope>NUCLEOTIDE SEQUENCE</scope>
    <source>
        <strain evidence="3">cv. Williams 82</strain>
        <tissue evidence="2">Callus</tissue>
    </source>
</reference>
<evidence type="ECO:0000313" key="2">
    <source>
        <dbReference type="EMBL" id="KRG99939.1"/>
    </source>
</evidence>
<organism evidence="2">
    <name type="scientific">Glycine max</name>
    <name type="common">Soybean</name>
    <name type="synonym">Glycine hispida</name>
    <dbReference type="NCBI Taxonomy" id="3847"/>
    <lineage>
        <taxon>Eukaryota</taxon>
        <taxon>Viridiplantae</taxon>
        <taxon>Streptophyta</taxon>
        <taxon>Embryophyta</taxon>
        <taxon>Tracheophyta</taxon>
        <taxon>Spermatophyta</taxon>
        <taxon>Magnoliopsida</taxon>
        <taxon>eudicotyledons</taxon>
        <taxon>Gunneridae</taxon>
        <taxon>Pentapetalae</taxon>
        <taxon>rosids</taxon>
        <taxon>fabids</taxon>
        <taxon>Fabales</taxon>
        <taxon>Fabaceae</taxon>
        <taxon>Papilionoideae</taxon>
        <taxon>50 kb inversion clade</taxon>
        <taxon>NPAAA clade</taxon>
        <taxon>indigoferoid/millettioid clade</taxon>
        <taxon>Phaseoleae</taxon>
        <taxon>Glycine</taxon>
        <taxon>Glycine subgen. Soja</taxon>
    </lineage>
</organism>
<dbReference type="PANTHER" id="PTHR33430:SF6">
    <property type="entry name" value="MATERNAL EFFECT EMBRYO ARREST PROTEIN"/>
    <property type="match status" value="1"/>
</dbReference>